<dbReference type="Proteomes" id="UP000324632">
    <property type="component" value="Chromosome 24"/>
</dbReference>
<evidence type="ECO:0000313" key="11">
    <source>
        <dbReference type="EMBL" id="KAA0702809.1"/>
    </source>
</evidence>
<keyword evidence="2" id="KW-0645">Protease</keyword>
<dbReference type="GO" id="GO:0050727">
    <property type="term" value="P:regulation of inflammatory response"/>
    <property type="evidence" value="ECO:0007669"/>
    <property type="project" value="TreeGrafter"/>
</dbReference>
<keyword evidence="4" id="KW-0788">Thiol protease</keyword>
<evidence type="ECO:0000256" key="5">
    <source>
        <dbReference type="ARBA" id="ARBA00023145"/>
    </source>
</evidence>
<dbReference type="SUPFAM" id="SSF52129">
    <property type="entry name" value="Caspase-like"/>
    <property type="match status" value="1"/>
</dbReference>
<dbReference type="PROSITE" id="PS01122">
    <property type="entry name" value="CASPASE_CYS"/>
    <property type="match status" value="1"/>
</dbReference>
<comment type="caution">
    <text evidence="11">The sequence shown here is derived from an EMBL/GenBank/DDBJ whole genome shotgun (WGS) entry which is preliminary data.</text>
</comment>
<dbReference type="PROSITE" id="PS50208">
    <property type="entry name" value="CASPASE_P20"/>
    <property type="match status" value="1"/>
</dbReference>
<dbReference type="InterPro" id="IPR001309">
    <property type="entry name" value="Pept_C14_p20"/>
</dbReference>
<dbReference type="InterPro" id="IPR011029">
    <property type="entry name" value="DEATH-like_dom_sf"/>
</dbReference>
<feature type="domain" description="Caspase family p20" evidence="9">
    <location>
        <begin position="154"/>
        <end position="283"/>
    </location>
</feature>
<dbReference type="Gene3D" id="3.40.50.1460">
    <property type="match status" value="1"/>
</dbReference>
<dbReference type="PRINTS" id="PR00376">
    <property type="entry name" value="IL1BCENZYME"/>
</dbReference>
<dbReference type="AlphaFoldDB" id="A0A5A9N1H0"/>
<dbReference type="InterPro" id="IPR002138">
    <property type="entry name" value="Pept_C14_p10"/>
</dbReference>
<evidence type="ECO:0000256" key="1">
    <source>
        <dbReference type="ARBA" id="ARBA00010134"/>
    </source>
</evidence>
<dbReference type="InterPro" id="IPR033139">
    <property type="entry name" value="Caspase_cys_AS"/>
</dbReference>
<name>A0A5A9N1H0_9TELE</name>
<evidence type="ECO:0000256" key="3">
    <source>
        <dbReference type="ARBA" id="ARBA00022801"/>
    </source>
</evidence>
<dbReference type="PIRSF" id="PIRSF038001">
    <property type="entry name" value="Caspase_ICE"/>
    <property type="match status" value="1"/>
</dbReference>
<dbReference type="InterPro" id="IPR011600">
    <property type="entry name" value="Pept_C14_caspase"/>
</dbReference>
<feature type="active site" evidence="6">
    <location>
        <position position="231"/>
    </location>
</feature>
<evidence type="ECO:0000256" key="7">
    <source>
        <dbReference type="RuleBase" id="RU003971"/>
    </source>
</evidence>
<dbReference type="InterPro" id="IPR015917">
    <property type="entry name" value="Pept_C14A"/>
</dbReference>
<dbReference type="SMART" id="SM00115">
    <property type="entry name" value="CASc"/>
    <property type="match status" value="1"/>
</dbReference>
<dbReference type="PANTHER" id="PTHR47901">
    <property type="entry name" value="CASPASE RECRUITMENT DOMAIN-CONTAINING PROTEIN 18"/>
    <property type="match status" value="1"/>
</dbReference>
<dbReference type="EMBL" id="SOYY01000024">
    <property type="protein sequence ID" value="KAA0702809.1"/>
    <property type="molecule type" value="Genomic_DNA"/>
</dbReference>
<feature type="domain" description="Caspase family p10" evidence="8">
    <location>
        <begin position="302"/>
        <end position="390"/>
    </location>
</feature>
<dbReference type="CDD" id="cd00032">
    <property type="entry name" value="CASc"/>
    <property type="match status" value="1"/>
</dbReference>
<dbReference type="GO" id="GO:0072557">
    <property type="term" value="C:IPAF inflammasome complex"/>
    <property type="evidence" value="ECO:0007669"/>
    <property type="project" value="TreeGrafter"/>
</dbReference>
<keyword evidence="3" id="KW-0378">Hydrolase</keyword>
<evidence type="ECO:0000256" key="6">
    <source>
        <dbReference type="PIRSR" id="PIRSR038001-1"/>
    </source>
</evidence>
<dbReference type="PROSITE" id="PS50824">
    <property type="entry name" value="DAPIN"/>
    <property type="match status" value="1"/>
</dbReference>
<dbReference type="SUPFAM" id="SSF47986">
    <property type="entry name" value="DEATH domain"/>
    <property type="match status" value="1"/>
</dbReference>
<dbReference type="Pfam" id="PF02758">
    <property type="entry name" value="PYRIN"/>
    <property type="match status" value="1"/>
</dbReference>
<dbReference type="SMART" id="SM01289">
    <property type="entry name" value="PYRIN"/>
    <property type="match status" value="1"/>
</dbReference>
<organism evidence="11 12">
    <name type="scientific">Triplophysa tibetana</name>
    <dbReference type="NCBI Taxonomy" id="1572043"/>
    <lineage>
        <taxon>Eukaryota</taxon>
        <taxon>Metazoa</taxon>
        <taxon>Chordata</taxon>
        <taxon>Craniata</taxon>
        <taxon>Vertebrata</taxon>
        <taxon>Euteleostomi</taxon>
        <taxon>Actinopterygii</taxon>
        <taxon>Neopterygii</taxon>
        <taxon>Teleostei</taxon>
        <taxon>Ostariophysi</taxon>
        <taxon>Cypriniformes</taxon>
        <taxon>Nemacheilidae</taxon>
        <taxon>Triplophysa</taxon>
    </lineage>
</organism>
<keyword evidence="5" id="KW-0865">Zymogen</keyword>
<dbReference type="InterPro" id="IPR016129">
    <property type="entry name" value="Caspase_his_AS"/>
</dbReference>
<evidence type="ECO:0000259" key="9">
    <source>
        <dbReference type="PROSITE" id="PS50208"/>
    </source>
</evidence>
<dbReference type="InterPro" id="IPR004020">
    <property type="entry name" value="DAPIN"/>
</dbReference>
<keyword evidence="12" id="KW-1185">Reference proteome</keyword>
<dbReference type="PROSITE" id="PS50207">
    <property type="entry name" value="CASPASE_P10"/>
    <property type="match status" value="1"/>
</dbReference>
<evidence type="ECO:0000259" key="8">
    <source>
        <dbReference type="PROSITE" id="PS50207"/>
    </source>
</evidence>
<dbReference type="Pfam" id="PF00656">
    <property type="entry name" value="Peptidase_C14"/>
    <property type="match status" value="1"/>
</dbReference>
<comment type="similarity">
    <text evidence="1 7">Belongs to the peptidase C14A family.</text>
</comment>
<evidence type="ECO:0000313" key="12">
    <source>
        <dbReference type="Proteomes" id="UP000324632"/>
    </source>
</evidence>
<proteinExistence type="inferred from homology"/>
<reference evidence="11 12" key="1">
    <citation type="journal article" date="2019" name="Mol. Ecol. Resour.">
        <title>Chromosome-level genome assembly of Triplophysa tibetana, a fish adapted to the harsh high-altitude environment of the Tibetan Plateau.</title>
        <authorList>
            <person name="Yang X."/>
            <person name="Liu H."/>
            <person name="Ma Z."/>
            <person name="Zou Y."/>
            <person name="Zou M."/>
            <person name="Mao Y."/>
            <person name="Li X."/>
            <person name="Wang H."/>
            <person name="Chen T."/>
            <person name="Wang W."/>
            <person name="Yang R."/>
        </authorList>
    </citation>
    <scope>NUCLEOTIDE SEQUENCE [LARGE SCALE GENOMIC DNA]</scope>
    <source>
        <strain evidence="11">TTIB1903HZAU</strain>
        <tissue evidence="11">Muscle</tissue>
    </source>
</reference>
<evidence type="ECO:0000256" key="4">
    <source>
        <dbReference type="ARBA" id="ARBA00022807"/>
    </source>
</evidence>
<dbReference type="PANTHER" id="PTHR47901:SF3">
    <property type="entry name" value="CASPASE-1"/>
    <property type="match status" value="1"/>
</dbReference>
<dbReference type="CDD" id="cd08321">
    <property type="entry name" value="Pyrin_ASC-like"/>
    <property type="match status" value="1"/>
</dbReference>
<evidence type="ECO:0000259" key="10">
    <source>
        <dbReference type="PROSITE" id="PS50824"/>
    </source>
</evidence>
<protein>
    <submittedName>
        <fullName evidence="11">Caspase-1</fullName>
    </submittedName>
</protein>
<dbReference type="GO" id="GO:0072559">
    <property type="term" value="C:NLRP3 inflammasome complex"/>
    <property type="evidence" value="ECO:0007669"/>
    <property type="project" value="TreeGrafter"/>
</dbReference>
<dbReference type="InterPro" id="IPR029030">
    <property type="entry name" value="Caspase-like_dom_sf"/>
</dbReference>
<accession>A0A5A9N1H0</accession>
<feature type="domain" description="Pyrin" evidence="10">
    <location>
        <begin position="1"/>
        <end position="89"/>
    </location>
</feature>
<dbReference type="InterPro" id="IPR002398">
    <property type="entry name" value="Pept_C14"/>
</dbReference>
<dbReference type="GO" id="GO:0097169">
    <property type="term" value="C:AIM2 inflammasome complex"/>
    <property type="evidence" value="ECO:0007669"/>
    <property type="project" value="TreeGrafter"/>
</dbReference>
<dbReference type="Gene3D" id="1.10.533.10">
    <property type="entry name" value="Death Domain, Fas"/>
    <property type="match status" value="1"/>
</dbReference>
<dbReference type="GO" id="GO:0004197">
    <property type="term" value="F:cysteine-type endopeptidase activity"/>
    <property type="evidence" value="ECO:0007669"/>
    <property type="project" value="InterPro"/>
</dbReference>
<feature type="active site" evidence="6">
    <location>
        <position position="279"/>
    </location>
</feature>
<dbReference type="GO" id="GO:0006508">
    <property type="term" value="P:proteolysis"/>
    <property type="evidence" value="ECO:0007669"/>
    <property type="project" value="UniProtKB-KW"/>
</dbReference>
<dbReference type="PROSITE" id="PS01121">
    <property type="entry name" value="CASPASE_HIS"/>
    <property type="match status" value="1"/>
</dbReference>
<evidence type="ECO:0000256" key="2">
    <source>
        <dbReference type="ARBA" id="ARBA00022670"/>
    </source>
</evidence>
<sequence length="392" mass="45179">MDKTIKDHLIDTFDDLGSDQKKFKRKLCDRKQEPRIRRAAIDKTEDSLDLADLMVTHFTSNGAVAVTLEILEAIAFNEQAEELREKTKQMISVGTPVAQPDEVDQKPAPDDLKTDDYLTGDCPEHFSLSSLSFKDKIFKEKGEEVYKQLDKSKRKRLALVITNKNFKKTSLNRKGAEKDEENMECLLRQLGYDVVKHNDLSGNQMDEAIKNFAQRDEHKNSDSTFVVIMSHGMLDAILGINYDEKNKDVFPIEKIYAHLNSRNCPALVDKPKVILIQACRGENDGHVWVNDGVPQEPMEIEADDYVHKEKDFISLLSCTPDTKSYRHVKLGTFYVQSILKVFRKDAHKDHIEELFRKVMRCFERDESMGRLKQMVCKDRATLTKHFYLFPGL</sequence>
<gene>
    <name evidence="11" type="ORF">E1301_Tti016585</name>
</gene>